<dbReference type="HOGENOM" id="CLU_146190_0_0_1"/>
<dbReference type="OrthoDB" id="4469945at2759"/>
<dbReference type="VEuPathDB" id="FungiDB:GGTG_04488"/>
<organism evidence="2">
    <name type="scientific">Gaeumannomyces tritici (strain R3-111a-1)</name>
    <name type="common">Wheat and barley take-all root rot fungus</name>
    <name type="synonym">Gaeumannomyces graminis var. tritici</name>
    <dbReference type="NCBI Taxonomy" id="644352"/>
    <lineage>
        <taxon>Eukaryota</taxon>
        <taxon>Fungi</taxon>
        <taxon>Dikarya</taxon>
        <taxon>Ascomycota</taxon>
        <taxon>Pezizomycotina</taxon>
        <taxon>Sordariomycetes</taxon>
        <taxon>Sordariomycetidae</taxon>
        <taxon>Magnaporthales</taxon>
        <taxon>Magnaporthaceae</taxon>
        <taxon>Gaeumannomyces</taxon>
    </lineage>
</organism>
<dbReference type="EnsemblFungi" id="EJT79404">
    <property type="protein sequence ID" value="EJT79404"/>
    <property type="gene ID" value="GGTG_04488"/>
</dbReference>
<sequence>MSTALTISRPTVVALSAPACVNCRQMTKRFITRASNRNGNAGRPYYNKRQVAGRDTKVPGGIHYVCSQGTCDFYKPHLNKEGEQLAVVDAELLRLFISLKLV</sequence>
<name>J3NT89_GAET3</name>
<evidence type="ECO:0000313" key="2">
    <source>
        <dbReference type="EMBL" id="EJT79404.1"/>
    </source>
</evidence>
<evidence type="ECO:0000259" key="1">
    <source>
        <dbReference type="Pfam" id="PF23549"/>
    </source>
</evidence>
<dbReference type="GeneID" id="20344946"/>
<reference evidence="3" key="5">
    <citation type="submission" date="2018-04" db="UniProtKB">
        <authorList>
            <consortium name="EnsemblFungi"/>
        </authorList>
    </citation>
    <scope>IDENTIFICATION</scope>
    <source>
        <strain evidence="3">R3-111a-1</strain>
    </source>
</reference>
<accession>J3NT89</accession>
<reference evidence="3" key="4">
    <citation type="journal article" date="2015" name="G3 (Bethesda)">
        <title>Genome sequences of three phytopathogenic species of the Magnaporthaceae family of fungi.</title>
        <authorList>
            <person name="Okagaki L.H."/>
            <person name="Nunes C.C."/>
            <person name="Sailsbery J."/>
            <person name="Clay B."/>
            <person name="Brown D."/>
            <person name="John T."/>
            <person name="Oh Y."/>
            <person name="Young N."/>
            <person name="Fitzgerald M."/>
            <person name="Haas B.J."/>
            <person name="Zeng Q."/>
            <person name="Young S."/>
            <person name="Adiconis X."/>
            <person name="Fan L."/>
            <person name="Levin J.Z."/>
            <person name="Mitchell T.K."/>
            <person name="Okubara P.A."/>
            <person name="Farman M.L."/>
            <person name="Kohn L.M."/>
            <person name="Birren B."/>
            <person name="Ma L.-J."/>
            <person name="Dean R.A."/>
        </authorList>
    </citation>
    <scope>NUCLEOTIDE SEQUENCE</scope>
    <source>
        <strain evidence="3">R3-111a-1</strain>
    </source>
</reference>
<protein>
    <recommendedName>
        <fullName evidence="1">GRF-like zinc ribbon domain-containing protein</fullName>
    </recommendedName>
</protein>
<proteinExistence type="predicted"/>
<dbReference type="Proteomes" id="UP000006039">
    <property type="component" value="Unassembled WGS sequence"/>
</dbReference>
<dbReference type="Pfam" id="PF23549">
    <property type="entry name" value="Zn_ribbon_GRF_2"/>
    <property type="match status" value="1"/>
</dbReference>
<reference evidence="4" key="1">
    <citation type="submission" date="2010-07" db="EMBL/GenBank/DDBJ databases">
        <title>The genome sequence of Gaeumannomyces graminis var. tritici strain R3-111a-1.</title>
        <authorList>
            <consortium name="The Broad Institute Genome Sequencing Platform"/>
            <person name="Ma L.-J."/>
            <person name="Dead R."/>
            <person name="Young S."/>
            <person name="Zeng Q."/>
            <person name="Koehrsen M."/>
            <person name="Alvarado L."/>
            <person name="Berlin A."/>
            <person name="Chapman S.B."/>
            <person name="Chen Z."/>
            <person name="Freedman E."/>
            <person name="Gellesch M."/>
            <person name="Goldberg J."/>
            <person name="Griggs A."/>
            <person name="Gujja S."/>
            <person name="Heilman E.R."/>
            <person name="Heiman D."/>
            <person name="Hepburn T."/>
            <person name="Howarth C."/>
            <person name="Jen D."/>
            <person name="Larson L."/>
            <person name="Mehta T."/>
            <person name="Neiman D."/>
            <person name="Pearson M."/>
            <person name="Roberts A."/>
            <person name="Saif S."/>
            <person name="Shea T."/>
            <person name="Shenoy N."/>
            <person name="Sisk P."/>
            <person name="Stolte C."/>
            <person name="Sykes S."/>
            <person name="Walk T."/>
            <person name="White J."/>
            <person name="Yandava C."/>
            <person name="Haas B."/>
            <person name="Nusbaum C."/>
            <person name="Birren B."/>
        </authorList>
    </citation>
    <scope>NUCLEOTIDE SEQUENCE [LARGE SCALE GENOMIC DNA]</scope>
    <source>
        <strain evidence="4">R3-111a-1</strain>
    </source>
</reference>
<dbReference type="InterPro" id="IPR056444">
    <property type="entry name" value="Zn_ribbon_GRF_2"/>
</dbReference>
<evidence type="ECO:0000313" key="3">
    <source>
        <dbReference type="EnsemblFungi" id="EJT79404"/>
    </source>
</evidence>
<keyword evidence="4" id="KW-1185">Reference proteome</keyword>
<reference evidence="2" key="2">
    <citation type="submission" date="2010-07" db="EMBL/GenBank/DDBJ databases">
        <authorList>
            <consortium name="The Broad Institute Genome Sequencing Platform"/>
            <consortium name="Broad Institute Genome Sequencing Center for Infectious Disease"/>
            <person name="Ma L.-J."/>
            <person name="Dead R."/>
            <person name="Young S."/>
            <person name="Zeng Q."/>
            <person name="Koehrsen M."/>
            <person name="Alvarado L."/>
            <person name="Berlin A."/>
            <person name="Chapman S.B."/>
            <person name="Chen Z."/>
            <person name="Freedman E."/>
            <person name="Gellesch M."/>
            <person name="Goldberg J."/>
            <person name="Griggs A."/>
            <person name="Gujja S."/>
            <person name="Heilman E.R."/>
            <person name="Heiman D."/>
            <person name="Hepburn T."/>
            <person name="Howarth C."/>
            <person name="Jen D."/>
            <person name="Larson L."/>
            <person name="Mehta T."/>
            <person name="Neiman D."/>
            <person name="Pearson M."/>
            <person name="Roberts A."/>
            <person name="Saif S."/>
            <person name="Shea T."/>
            <person name="Shenoy N."/>
            <person name="Sisk P."/>
            <person name="Stolte C."/>
            <person name="Sykes S."/>
            <person name="Walk T."/>
            <person name="White J."/>
            <person name="Yandava C."/>
            <person name="Haas B."/>
            <person name="Nusbaum C."/>
            <person name="Birren B."/>
        </authorList>
    </citation>
    <scope>NUCLEOTIDE SEQUENCE</scope>
    <source>
        <strain evidence="2">R3-111a-1</strain>
    </source>
</reference>
<dbReference type="eggNOG" id="ENOG502T8MT">
    <property type="taxonomic scope" value="Eukaryota"/>
</dbReference>
<reference evidence="2" key="3">
    <citation type="submission" date="2010-09" db="EMBL/GenBank/DDBJ databases">
        <title>Annotation of Gaeumannomyces graminis var. tritici R3-111a-1.</title>
        <authorList>
            <consortium name="The Broad Institute Genome Sequencing Platform"/>
            <person name="Ma L.-J."/>
            <person name="Dead R."/>
            <person name="Young S.K."/>
            <person name="Zeng Q."/>
            <person name="Gargeya S."/>
            <person name="Fitzgerald M."/>
            <person name="Haas B."/>
            <person name="Abouelleil A."/>
            <person name="Alvarado L."/>
            <person name="Arachchi H.M."/>
            <person name="Berlin A."/>
            <person name="Brown A."/>
            <person name="Chapman S.B."/>
            <person name="Chen Z."/>
            <person name="Dunbar C."/>
            <person name="Freedman E."/>
            <person name="Gearin G."/>
            <person name="Gellesch M."/>
            <person name="Goldberg J."/>
            <person name="Griggs A."/>
            <person name="Gujja S."/>
            <person name="Heiman D."/>
            <person name="Howarth C."/>
            <person name="Larson L."/>
            <person name="Lui A."/>
            <person name="MacDonald P.J.P."/>
            <person name="Mehta T."/>
            <person name="Montmayeur A."/>
            <person name="Murphy C."/>
            <person name="Neiman D."/>
            <person name="Pearson M."/>
            <person name="Priest M."/>
            <person name="Roberts A."/>
            <person name="Saif S."/>
            <person name="Shea T."/>
            <person name="Shenoy N."/>
            <person name="Sisk P."/>
            <person name="Stolte C."/>
            <person name="Sykes S."/>
            <person name="Yandava C."/>
            <person name="Wortman J."/>
            <person name="Nusbaum C."/>
            <person name="Birren B."/>
        </authorList>
    </citation>
    <scope>NUCLEOTIDE SEQUENCE</scope>
    <source>
        <strain evidence="2">R3-111a-1</strain>
    </source>
</reference>
<gene>
    <name evidence="3" type="primary">20344946</name>
    <name evidence="2" type="ORF">GGTG_04488</name>
</gene>
<evidence type="ECO:0000313" key="4">
    <source>
        <dbReference type="Proteomes" id="UP000006039"/>
    </source>
</evidence>
<dbReference type="AlphaFoldDB" id="J3NT89"/>
<feature type="domain" description="GRF-like zinc ribbon" evidence="1">
    <location>
        <begin position="17"/>
        <end position="46"/>
    </location>
</feature>
<dbReference type="RefSeq" id="XP_009220549.1">
    <property type="nucleotide sequence ID" value="XM_009222285.1"/>
</dbReference>
<dbReference type="EMBL" id="GL385396">
    <property type="protein sequence ID" value="EJT79404.1"/>
    <property type="molecule type" value="Genomic_DNA"/>
</dbReference>